<reference evidence="8" key="1">
    <citation type="journal article" date="2019" name="Gigascience">
        <title>De novo genome assembly of the endangered Acer yangbiense, a plant species with extremely small populations endemic to Yunnan Province, China.</title>
        <authorList>
            <person name="Yang J."/>
            <person name="Wariss H.M."/>
            <person name="Tao L."/>
            <person name="Zhang R."/>
            <person name="Yun Q."/>
            <person name="Hollingsworth P."/>
            <person name="Dao Z."/>
            <person name="Luo G."/>
            <person name="Guo H."/>
            <person name="Ma Y."/>
            <person name="Sun W."/>
        </authorList>
    </citation>
    <scope>NUCLEOTIDE SEQUENCE [LARGE SCALE GENOMIC DNA]</scope>
    <source>
        <strain evidence="8">cv. Malutang</strain>
    </source>
</reference>
<dbReference type="SMART" id="SM01019">
    <property type="entry name" value="B3"/>
    <property type="match status" value="3"/>
</dbReference>
<comment type="caution">
    <text evidence="7">The sequence shown here is derived from an EMBL/GenBank/DDBJ whole genome shotgun (WGS) entry which is preliminary data.</text>
</comment>
<dbReference type="Proteomes" id="UP000323000">
    <property type="component" value="Chromosome 10"/>
</dbReference>
<dbReference type="PANTHER" id="PTHR31391:SF106">
    <property type="entry name" value="B3 DOMAIN-CONTAINING PROTEIN OS01G0723500"/>
    <property type="match status" value="1"/>
</dbReference>
<keyword evidence="8" id="KW-1185">Reference proteome</keyword>
<keyword evidence="2" id="KW-0805">Transcription regulation</keyword>
<evidence type="ECO:0000256" key="2">
    <source>
        <dbReference type="ARBA" id="ARBA00023015"/>
    </source>
</evidence>
<dbReference type="InterPro" id="IPR015300">
    <property type="entry name" value="DNA-bd_pseudobarrel_sf"/>
</dbReference>
<evidence type="ECO:0000256" key="1">
    <source>
        <dbReference type="ARBA" id="ARBA00004123"/>
    </source>
</evidence>
<dbReference type="SUPFAM" id="SSF101936">
    <property type="entry name" value="DNA-binding pseudobarrel domain"/>
    <property type="match status" value="3"/>
</dbReference>
<feature type="domain" description="TF-B3" evidence="6">
    <location>
        <begin position="231"/>
        <end position="327"/>
    </location>
</feature>
<proteinExistence type="predicted"/>
<dbReference type="OrthoDB" id="660291at2759"/>
<keyword evidence="4" id="KW-0804">Transcription</keyword>
<feature type="domain" description="TF-B3" evidence="6">
    <location>
        <begin position="501"/>
        <end position="597"/>
    </location>
</feature>
<evidence type="ECO:0000259" key="6">
    <source>
        <dbReference type="PROSITE" id="PS50863"/>
    </source>
</evidence>
<evidence type="ECO:0000313" key="7">
    <source>
        <dbReference type="EMBL" id="TXG52324.1"/>
    </source>
</evidence>
<dbReference type="GO" id="GO:0003677">
    <property type="term" value="F:DNA binding"/>
    <property type="evidence" value="ECO:0007669"/>
    <property type="project" value="UniProtKB-KW"/>
</dbReference>
<name>A0A5C7H5S3_9ROSI</name>
<comment type="subcellular location">
    <subcellularLocation>
        <location evidence="1">Nucleus</location>
    </subcellularLocation>
</comment>
<feature type="domain" description="TF-B3" evidence="6">
    <location>
        <begin position="43"/>
        <end position="119"/>
    </location>
</feature>
<dbReference type="GO" id="GO:0005634">
    <property type="term" value="C:nucleus"/>
    <property type="evidence" value="ECO:0007669"/>
    <property type="project" value="UniProtKB-SubCell"/>
</dbReference>
<evidence type="ECO:0000313" key="8">
    <source>
        <dbReference type="Proteomes" id="UP000323000"/>
    </source>
</evidence>
<dbReference type="AlphaFoldDB" id="A0A5C7H5S3"/>
<dbReference type="PROSITE" id="PS50863">
    <property type="entry name" value="B3"/>
    <property type="match status" value="3"/>
</dbReference>
<protein>
    <recommendedName>
        <fullName evidence="6">TF-B3 domain-containing protein</fullName>
    </recommendedName>
</protein>
<dbReference type="CDD" id="cd10017">
    <property type="entry name" value="B3_DNA"/>
    <property type="match status" value="3"/>
</dbReference>
<evidence type="ECO:0000256" key="3">
    <source>
        <dbReference type="ARBA" id="ARBA00023125"/>
    </source>
</evidence>
<dbReference type="InterPro" id="IPR003340">
    <property type="entry name" value="B3_DNA-bd"/>
</dbReference>
<sequence>MSKENHTQMLNFRRPCFYHSFSSDLSSQILDIGLTQIYLLQKIPTQFIRHLEGRTSGPASLVGPSGNMWHVDLIEQNGDLYFDLGWPVFVRDNFIECGDILVFRYDGELHFTVQMFGQSTCEKEAAFTSKCSQDTGKFDNIMGQKRAREEAAVPSDKIFQIVLKKIRKISPELNSECIDNEQEANSSEETTRSGSLSKCLALLSQSKPCDVKLEHEEKKVAQSFNSSFPYFVRIMKKFNISGSYTLNVPYQFSMAHLPNCKTEITLRNLKGASWTVNSVPTTKVHTNHTFCGGWLAFVRSNEINAGDICIFELERPFELRVYILRVGKEDAHSQNGKVASTGSNAGSAATSRKKVKNSLMVYSKCTKKVSRCNSKGSKICGIRKDVNATLNSGSVALCSQSNAGNEKPGKVSTIPMLGSCQEFSSVMKAINIKICVFDLKKTRRNSCNLTWFGNYKTGTAIRSRKNVEDEMDSQARSNLRMVMALDEEKAARSFTSHFPHFVRIMRKFNVSGSYTLKIPYKFSMAHLPDCKTEIILRNLKGECWNVNSVPDSKGRMVHTFCGGWMAFVRCNDIKIGDICIFELVSESEMCVHISRSILLHEADGSLTSN</sequence>
<organism evidence="7 8">
    <name type="scientific">Acer yangbiense</name>
    <dbReference type="NCBI Taxonomy" id="1000413"/>
    <lineage>
        <taxon>Eukaryota</taxon>
        <taxon>Viridiplantae</taxon>
        <taxon>Streptophyta</taxon>
        <taxon>Embryophyta</taxon>
        <taxon>Tracheophyta</taxon>
        <taxon>Spermatophyta</taxon>
        <taxon>Magnoliopsida</taxon>
        <taxon>eudicotyledons</taxon>
        <taxon>Gunneridae</taxon>
        <taxon>Pentapetalae</taxon>
        <taxon>rosids</taxon>
        <taxon>malvids</taxon>
        <taxon>Sapindales</taxon>
        <taxon>Sapindaceae</taxon>
        <taxon>Hippocastanoideae</taxon>
        <taxon>Acereae</taxon>
        <taxon>Acer</taxon>
    </lineage>
</organism>
<keyword evidence="3" id="KW-0238">DNA-binding</keyword>
<evidence type="ECO:0000256" key="5">
    <source>
        <dbReference type="ARBA" id="ARBA00023242"/>
    </source>
</evidence>
<keyword evidence="5" id="KW-0539">Nucleus</keyword>
<dbReference type="PANTHER" id="PTHR31391">
    <property type="entry name" value="B3 DOMAIN-CONTAINING PROTEIN OS11G0197600-RELATED"/>
    <property type="match status" value="1"/>
</dbReference>
<gene>
    <name evidence="7" type="ORF">EZV62_021493</name>
</gene>
<dbReference type="Gene3D" id="2.40.330.10">
    <property type="entry name" value="DNA-binding pseudobarrel domain"/>
    <property type="match status" value="3"/>
</dbReference>
<dbReference type="InterPro" id="IPR044837">
    <property type="entry name" value="REM16-like"/>
</dbReference>
<accession>A0A5C7H5S3</accession>
<dbReference type="EMBL" id="VAHF01000010">
    <property type="protein sequence ID" value="TXG52324.1"/>
    <property type="molecule type" value="Genomic_DNA"/>
</dbReference>
<evidence type="ECO:0000256" key="4">
    <source>
        <dbReference type="ARBA" id="ARBA00023163"/>
    </source>
</evidence>
<dbReference type="Pfam" id="PF02362">
    <property type="entry name" value="B3"/>
    <property type="match status" value="3"/>
</dbReference>